<evidence type="ECO:0000256" key="1">
    <source>
        <dbReference type="SAM" id="MobiDB-lite"/>
    </source>
</evidence>
<accession>A0A5B7IZ67</accession>
<protein>
    <submittedName>
        <fullName evidence="2">Uncharacterized protein</fullName>
    </submittedName>
</protein>
<evidence type="ECO:0000313" key="2">
    <source>
        <dbReference type="EMBL" id="MPC85948.1"/>
    </source>
</evidence>
<organism evidence="2 3">
    <name type="scientific">Portunus trituberculatus</name>
    <name type="common">Swimming crab</name>
    <name type="synonym">Neptunus trituberculatus</name>
    <dbReference type="NCBI Taxonomy" id="210409"/>
    <lineage>
        <taxon>Eukaryota</taxon>
        <taxon>Metazoa</taxon>
        <taxon>Ecdysozoa</taxon>
        <taxon>Arthropoda</taxon>
        <taxon>Crustacea</taxon>
        <taxon>Multicrustacea</taxon>
        <taxon>Malacostraca</taxon>
        <taxon>Eumalacostraca</taxon>
        <taxon>Eucarida</taxon>
        <taxon>Decapoda</taxon>
        <taxon>Pleocyemata</taxon>
        <taxon>Brachyura</taxon>
        <taxon>Eubrachyura</taxon>
        <taxon>Portunoidea</taxon>
        <taxon>Portunidae</taxon>
        <taxon>Portuninae</taxon>
        <taxon>Portunus</taxon>
    </lineage>
</organism>
<comment type="caution">
    <text evidence="2">The sequence shown here is derived from an EMBL/GenBank/DDBJ whole genome shotgun (WGS) entry which is preliminary data.</text>
</comment>
<evidence type="ECO:0000313" key="3">
    <source>
        <dbReference type="Proteomes" id="UP000324222"/>
    </source>
</evidence>
<dbReference type="Proteomes" id="UP000324222">
    <property type="component" value="Unassembled WGS sequence"/>
</dbReference>
<reference evidence="2 3" key="1">
    <citation type="submission" date="2019-05" db="EMBL/GenBank/DDBJ databases">
        <title>Another draft genome of Portunus trituberculatus and its Hox gene families provides insights of decapod evolution.</title>
        <authorList>
            <person name="Jeong J.-H."/>
            <person name="Song I."/>
            <person name="Kim S."/>
            <person name="Choi T."/>
            <person name="Kim D."/>
            <person name="Ryu S."/>
            <person name="Kim W."/>
        </authorList>
    </citation>
    <scope>NUCLEOTIDE SEQUENCE [LARGE SCALE GENOMIC DNA]</scope>
    <source>
        <tissue evidence="2">Muscle</tissue>
    </source>
</reference>
<proteinExistence type="predicted"/>
<dbReference type="AlphaFoldDB" id="A0A5B7IZ67"/>
<name>A0A5B7IZ67_PORTR</name>
<keyword evidence="3" id="KW-1185">Reference proteome</keyword>
<feature type="compositionally biased region" description="Polar residues" evidence="1">
    <location>
        <begin position="114"/>
        <end position="123"/>
    </location>
</feature>
<feature type="region of interest" description="Disordered" evidence="1">
    <location>
        <begin position="99"/>
        <end position="123"/>
    </location>
</feature>
<dbReference type="EMBL" id="VSRR010070070">
    <property type="protein sequence ID" value="MPC85948.1"/>
    <property type="molecule type" value="Genomic_DNA"/>
</dbReference>
<gene>
    <name evidence="2" type="ORF">E2C01_080755</name>
</gene>
<sequence>MMRSSSWQQPRWQATRAPHWAEGKGWSLDTDMAVPTGKDCSPVMKLTFHFHPRDYNSPAHLPYVSTSRFCHSLDQKYARTPLPTAHAICATNLITLAHTQNPRGPARERRNPSSHDGVQQTTA</sequence>